<evidence type="ECO:0000256" key="1">
    <source>
        <dbReference type="SAM" id="Phobius"/>
    </source>
</evidence>
<evidence type="ECO:0000259" key="2">
    <source>
        <dbReference type="Pfam" id="PF02517"/>
    </source>
</evidence>
<feature type="transmembrane region" description="Helical" evidence="1">
    <location>
        <begin position="130"/>
        <end position="151"/>
    </location>
</feature>
<feature type="transmembrane region" description="Helical" evidence="1">
    <location>
        <begin position="272"/>
        <end position="290"/>
    </location>
</feature>
<feature type="domain" description="CAAX prenyl protease 2/Lysostaphin resistance protein A-like" evidence="2">
    <location>
        <begin position="220"/>
        <end position="306"/>
    </location>
</feature>
<protein>
    <submittedName>
        <fullName evidence="3">Clathrin light chain 1</fullName>
    </submittedName>
</protein>
<dbReference type="InterPro" id="IPR003675">
    <property type="entry name" value="Rce1/LyrA-like_dom"/>
</dbReference>
<organism evidence="3 4">
    <name type="scientific">Heracleum sosnowskyi</name>
    <dbReference type="NCBI Taxonomy" id="360622"/>
    <lineage>
        <taxon>Eukaryota</taxon>
        <taxon>Viridiplantae</taxon>
        <taxon>Streptophyta</taxon>
        <taxon>Embryophyta</taxon>
        <taxon>Tracheophyta</taxon>
        <taxon>Spermatophyta</taxon>
        <taxon>Magnoliopsida</taxon>
        <taxon>eudicotyledons</taxon>
        <taxon>Gunneridae</taxon>
        <taxon>Pentapetalae</taxon>
        <taxon>asterids</taxon>
        <taxon>campanulids</taxon>
        <taxon>Apiales</taxon>
        <taxon>Apiaceae</taxon>
        <taxon>Apioideae</taxon>
        <taxon>apioid superclade</taxon>
        <taxon>Tordylieae</taxon>
        <taxon>Tordyliinae</taxon>
        <taxon>Heracleum</taxon>
    </lineage>
</organism>
<dbReference type="GO" id="GO:0004175">
    <property type="term" value="F:endopeptidase activity"/>
    <property type="evidence" value="ECO:0007669"/>
    <property type="project" value="UniProtKB-ARBA"/>
</dbReference>
<dbReference type="Pfam" id="PF02517">
    <property type="entry name" value="Rce1-like"/>
    <property type="match status" value="1"/>
</dbReference>
<keyword evidence="1" id="KW-1133">Transmembrane helix</keyword>
<sequence length="314" mass="34605">MEVVNHHHLPFPSLLGFNQSPLVPKFVSVFRKTQVFKTTLKSKFLITSTSSSRVSSFLKCCCTSNQNDNTSKPSQGFSVLESDIECDIGSLWSTMGLYMFSFHIPLSFGGLSIVSQLLHTSSLDHQTQAISVLLLQILELVVVSLLLRFSAKPPYKIFSNVEADTMTNERNWLLASVFGFGFLVLLVFITSLIADSLIGPKDVNNPVLKEILLSGSISLTACSLVYCIITPFLEETVYRGFLLKYLASTMEWPQALLISSAIFSAAHLSGENFLQLFIIGLVLGCSYCWTGKLSSSIAIHSMYNALTLLITLTS</sequence>
<dbReference type="Proteomes" id="UP001237642">
    <property type="component" value="Unassembled WGS sequence"/>
</dbReference>
<feature type="transmembrane region" description="Helical" evidence="1">
    <location>
        <begin position="245"/>
        <end position="266"/>
    </location>
</feature>
<gene>
    <name evidence="3" type="ORF">POM88_006117</name>
</gene>
<evidence type="ECO:0000313" key="3">
    <source>
        <dbReference type="EMBL" id="KAK1396254.1"/>
    </source>
</evidence>
<keyword evidence="1" id="KW-0812">Transmembrane</keyword>
<feature type="transmembrane region" description="Helical" evidence="1">
    <location>
        <begin position="172"/>
        <end position="193"/>
    </location>
</feature>
<dbReference type="AlphaFoldDB" id="A0AAD8J3P6"/>
<reference evidence="3" key="2">
    <citation type="submission" date="2023-05" db="EMBL/GenBank/DDBJ databases">
        <authorList>
            <person name="Schelkunov M.I."/>
        </authorList>
    </citation>
    <scope>NUCLEOTIDE SEQUENCE</scope>
    <source>
        <strain evidence="3">Hsosn_3</strain>
        <tissue evidence="3">Leaf</tissue>
    </source>
</reference>
<feature type="transmembrane region" description="Helical" evidence="1">
    <location>
        <begin position="213"/>
        <end position="233"/>
    </location>
</feature>
<proteinExistence type="predicted"/>
<evidence type="ECO:0000313" key="4">
    <source>
        <dbReference type="Proteomes" id="UP001237642"/>
    </source>
</evidence>
<dbReference type="PANTHER" id="PTHR43592">
    <property type="entry name" value="CAAX AMINO TERMINAL PROTEASE"/>
    <property type="match status" value="1"/>
</dbReference>
<keyword evidence="1" id="KW-0472">Membrane</keyword>
<reference evidence="3" key="1">
    <citation type="submission" date="2023-02" db="EMBL/GenBank/DDBJ databases">
        <title>Genome of toxic invasive species Heracleum sosnowskyi carries increased number of genes despite the absence of recent whole-genome duplications.</title>
        <authorList>
            <person name="Schelkunov M."/>
            <person name="Shtratnikova V."/>
            <person name="Makarenko M."/>
            <person name="Klepikova A."/>
            <person name="Omelchenko D."/>
            <person name="Novikova G."/>
            <person name="Obukhova E."/>
            <person name="Bogdanov V."/>
            <person name="Penin A."/>
            <person name="Logacheva M."/>
        </authorList>
    </citation>
    <scope>NUCLEOTIDE SEQUENCE</scope>
    <source>
        <strain evidence="3">Hsosn_3</strain>
        <tissue evidence="3">Leaf</tissue>
    </source>
</reference>
<feature type="transmembrane region" description="Helical" evidence="1">
    <location>
        <begin position="97"/>
        <end position="118"/>
    </location>
</feature>
<comment type="caution">
    <text evidence="3">The sequence shown here is derived from an EMBL/GenBank/DDBJ whole genome shotgun (WGS) entry which is preliminary data.</text>
</comment>
<name>A0AAD8J3P6_9APIA</name>
<keyword evidence="4" id="KW-1185">Reference proteome</keyword>
<dbReference type="GO" id="GO:0080120">
    <property type="term" value="P:CAAX-box protein maturation"/>
    <property type="evidence" value="ECO:0007669"/>
    <property type="project" value="UniProtKB-ARBA"/>
</dbReference>
<accession>A0AAD8J3P6</accession>
<dbReference type="EMBL" id="JAUIZM010000002">
    <property type="protein sequence ID" value="KAK1396254.1"/>
    <property type="molecule type" value="Genomic_DNA"/>
</dbReference>
<dbReference type="PANTHER" id="PTHR43592:SF4">
    <property type="entry name" value="CAAX AMINO TERMINAL PROTEASE FAMILY PROTEIN"/>
    <property type="match status" value="1"/>
</dbReference>